<protein>
    <recommendedName>
        <fullName evidence="4">Lipoprotein</fullName>
    </recommendedName>
</protein>
<proteinExistence type="predicted"/>
<feature type="signal peptide" evidence="1">
    <location>
        <begin position="1"/>
        <end position="24"/>
    </location>
</feature>
<feature type="chain" id="PRO_5046005614" description="Lipoprotein" evidence="1">
    <location>
        <begin position="25"/>
        <end position="318"/>
    </location>
</feature>
<dbReference type="EMBL" id="JBHRVA010000002">
    <property type="protein sequence ID" value="MFC3301606.1"/>
    <property type="molecule type" value="Genomic_DNA"/>
</dbReference>
<dbReference type="Proteomes" id="UP001595607">
    <property type="component" value="Unassembled WGS sequence"/>
</dbReference>
<comment type="caution">
    <text evidence="2">The sequence shown here is derived from an EMBL/GenBank/DDBJ whole genome shotgun (WGS) entry which is preliminary data.</text>
</comment>
<dbReference type="PROSITE" id="PS51257">
    <property type="entry name" value="PROKAR_LIPOPROTEIN"/>
    <property type="match status" value="1"/>
</dbReference>
<keyword evidence="1" id="KW-0732">Signal</keyword>
<organism evidence="2 3">
    <name type="scientific">Parvularcula lutaonensis</name>
    <dbReference type="NCBI Taxonomy" id="491923"/>
    <lineage>
        <taxon>Bacteria</taxon>
        <taxon>Pseudomonadati</taxon>
        <taxon>Pseudomonadota</taxon>
        <taxon>Alphaproteobacteria</taxon>
        <taxon>Parvularculales</taxon>
        <taxon>Parvularculaceae</taxon>
        <taxon>Parvularcula</taxon>
    </lineage>
</organism>
<accession>A0ABV7M8A0</accession>
<evidence type="ECO:0000256" key="1">
    <source>
        <dbReference type="SAM" id="SignalP"/>
    </source>
</evidence>
<keyword evidence="3" id="KW-1185">Reference proteome</keyword>
<evidence type="ECO:0000313" key="2">
    <source>
        <dbReference type="EMBL" id="MFC3301606.1"/>
    </source>
</evidence>
<sequence length="318" mass="34361">MMRYYLLISLIFSVLLLSSCGSDGQSLGPIENSQSASTTVLSTARNTAFIVPAQSEDFFGKVTNDPLYGPRYAQVVVRKADNVIASNGPFACDSKSILSQFMKGLGIRSDGQAAVTVSVRHSRNPTVYLAKDLPIYVATKRGNECNDFYLTKAITPFVKPLSQETVLLEFEVRHSRKDQSSIGEIFSLAQEISSLVSQNATDGLVSDLTKFTTSGLAEKTEALLARFKDSTGVISGAVEMPLSLNSRNIRSDRYTFSLIKPQGRNGGISFDPSRTEVIPIILEASFAPSIFAGCPTHRMVAENAADAGSITQRAASIH</sequence>
<reference evidence="3" key="1">
    <citation type="journal article" date="2019" name="Int. J. Syst. Evol. Microbiol.">
        <title>The Global Catalogue of Microorganisms (GCM) 10K type strain sequencing project: providing services to taxonomists for standard genome sequencing and annotation.</title>
        <authorList>
            <consortium name="The Broad Institute Genomics Platform"/>
            <consortium name="The Broad Institute Genome Sequencing Center for Infectious Disease"/>
            <person name="Wu L."/>
            <person name="Ma J."/>
        </authorList>
    </citation>
    <scope>NUCLEOTIDE SEQUENCE [LARGE SCALE GENOMIC DNA]</scope>
    <source>
        <strain evidence="3">KCTC 22245</strain>
    </source>
</reference>
<name>A0ABV7M8A0_9PROT</name>
<gene>
    <name evidence="2" type="ORF">ACFONP_02520</name>
</gene>
<evidence type="ECO:0000313" key="3">
    <source>
        <dbReference type="Proteomes" id="UP001595607"/>
    </source>
</evidence>
<evidence type="ECO:0008006" key="4">
    <source>
        <dbReference type="Google" id="ProtNLM"/>
    </source>
</evidence>
<dbReference type="RefSeq" id="WP_189572910.1">
    <property type="nucleotide sequence ID" value="NZ_BMXU01000001.1"/>
</dbReference>